<name>A0A382GJ74_9ZZZZ</name>
<dbReference type="InterPro" id="IPR005814">
    <property type="entry name" value="Aminotrans_3"/>
</dbReference>
<reference evidence="3" key="1">
    <citation type="submission" date="2018-05" db="EMBL/GenBank/DDBJ databases">
        <authorList>
            <person name="Lanie J.A."/>
            <person name="Ng W.-L."/>
            <person name="Kazmierczak K.M."/>
            <person name="Andrzejewski T.M."/>
            <person name="Davidsen T.M."/>
            <person name="Wayne K.J."/>
            <person name="Tettelin H."/>
            <person name="Glass J.I."/>
            <person name="Rusch D."/>
            <person name="Podicherti R."/>
            <person name="Tsui H.-C.T."/>
            <person name="Winkler M.E."/>
        </authorList>
    </citation>
    <scope>NUCLEOTIDE SEQUENCE</scope>
</reference>
<dbReference type="InterPro" id="IPR015421">
    <property type="entry name" value="PyrdxlP-dep_Trfase_major"/>
</dbReference>
<dbReference type="Gene3D" id="3.40.640.10">
    <property type="entry name" value="Type I PLP-dependent aspartate aminotransferase-like (Major domain)"/>
    <property type="match status" value="1"/>
</dbReference>
<dbReference type="GO" id="GO:0030170">
    <property type="term" value="F:pyridoxal phosphate binding"/>
    <property type="evidence" value="ECO:0007669"/>
    <property type="project" value="InterPro"/>
</dbReference>
<dbReference type="EMBL" id="UINC01055761">
    <property type="protein sequence ID" value="SVB75009.1"/>
    <property type="molecule type" value="Genomic_DNA"/>
</dbReference>
<dbReference type="GO" id="GO:0005739">
    <property type="term" value="C:mitochondrion"/>
    <property type="evidence" value="ECO:0007669"/>
    <property type="project" value="TreeGrafter"/>
</dbReference>
<proteinExistence type="inferred from homology"/>
<accession>A0A382GJ74</accession>
<sequence>MSYDEPLQIVRGKGQYLYDADGNQYLDCINNIQHVGHCHPKVVTAAQKQYTQLNTNTRYLGETIVKYAKNLTDTLPTGLEVCFFTNSGSEANDLALRMARQYTRSKETIVLDGAYHGNLSSLIEISPYKHDAPGGNGAPDFVYTLPMPDPFRGKYRGEDCGEQYAQEVQTAISEIQKKGNKVSTFIAEALMGCGGQLILPKGF</sequence>
<gene>
    <name evidence="3" type="ORF">METZ01_LOCUS227863</name>
</gene>
<dbReference type="Pfam" id="PF00202">
    <property type="entry name" value="Aminotran_3"/>
    <property type="match status" value="1"/>
</dbReference>
<dbReference type="GO" id="GO:0008483">
    <property type="term" value="F:transaminase activity"/>
    <property type="evidence" value="ECO:0007669"/>
    <property type="project" value="InterPro"/>
</dbReference>
<dbReference type="PANTHER" id="PTHR45688">
    <property type="match status" value="1"/>
</dbReference>
<dbReference type="SUPFAM" id="SSF53383">
    <property type="entry name" value="PLP-dependent transferases"/>
    <property type="match status" value="1"/>
</dbReference>
<organism evidence="3">
    <name type="scientific">marine metagenome</name>
    <dbReference type="NCBI Taxonomy" id="408172"/>
    <lineage>
        <taxon>unclassified sequences</taxon>
        <taxon>metagenomes</taxon>
        <taxon>ecological metagenomes</taxon>
    </lineage>
</organism>
<keyword evidence="2" id="KW-0663">Pyridoxal phosphate</keyword>
<evidence type="ECO:0000313" key="3">
    <source>
        <dbReference type="EMBL" id="SVB75009.1"/>
    </source>
</evidence>
<evidence type="ECO:0000256" key="2">
    <source>
        <dbReference type="ARBA" id="ARBA00022898"/>
    </source>
</evidence>
<dbReference type="InterPro" id="IPR015424">
    <property type="entry name" value="PyrdxlP-dep_Trfase"/>
</dbReference>
<dbReference type="Gene3D" id="3.90.1150.10">
    <property type="entry name" value="Aspartate Aminotransferase, domain 1"/>
    <property type="match status" value="1"/>
</dbReference>
<comment type="similarity">
    <text evidence="1">Belongs to the class-III pyridoxal-phosphate-dependent aminotransferase family.</text>
</comment>
<protein>
    <submittedName>
        <fullName evidence="3">Uncharacterized protein</fullName>
    </submittedName>
</protein>
<feature type="non-terminal residue" evidence="3">
    <location>
        <position position="203"/>
    </location>
</feature>
<dbReference type="PANTHER" id="PTHR45688:SF13">
    <property type="entry name" value="ALANINE--GLYOXYLATE AMINOTRANSFERASE 2-LIKE"/>
    <property type="match status" value="1"/>
</dbReference>
<dbReference type="InterPro" id="IPR015422">
    <property type="entry name" value="PyrdxlP-dep_Trfase_small"/>
</dbReference>
<evidence type="ECO:0000256" key="1">
    <source>
        <dbReference type="ARBA" id="ARBA00008954"/>
    </source>
</evidence>
<dbReference type="AlphaFoldDB" id="A0A382GJ74"/>